<dbReference type="GO" id="GO:0042026">
    <property type="term" value="P:protein refolding"/>
    <property type="evidence" value="ECO:0007669"/>
    <property type="project" value="UniProtKB-UniRule"/>
</dbReference>
<dbReference type="FunFam" id="3.40.50.300:FF:000120">
    <property type="entry name" value="ATP-dependent chaperone ClpB"/>
    <property type="match status" value="1"/>
</dbReference>
<feature type="coiled-coil region" evidence="13">
    <location>
        <begin position="413"/>
        <end position="493"/>
    </location>
</feature>
<dbReference type="SMART" id="SM00382">
    <property type="entry name" value="AAA"/>
    <property type="match status" value="2"/>
</dbReference>
<dbReference type="Pfam" id="PF10431">
    <property type="entry name" value="ClpB_D2-small"/>
    <property type="match status" value="1"/>
</dbReference>
<evidence type="ECO:0000256" key="4">
    <source>
        <dbReference type="ARBA" id="ARBA00022737"/>
    </source>
</evidence>
<dbReference type="InterPro" id="IPR018368">
    <property type="entry name" value="ClpA/B_CS1"/>
</dbReference>
<name>A0A3A1WFY2_9HYPH</name>
<dbReference type="InterPro" id="IPR017730">
    <property type="entry name" value="Chaperonin_ClpB"/>
</dbReference>
<dbReference type="PROSITE" id="PS00871">
    <property type="entry name" value="CLPAB_2"/>
    <property type="match status" value="1"/>
</dbReference>
<evidence type="ECO:0000256" key="7">
    <source>
        <dbReference type="ARBA" id="ARBA00023054"/>
    </source>
</evidence>
<proteinExistence type="inferred from homology"/>
<comment type="subunit">
    <text evidence="10">Homohexamer. The oligomerization is ATP-dependent.</text>
</comment>
<dbReference type="FunFam" id="3.40.50.300:FF:000010">
    <property type="entry name" value="Chaperone clpB 1, putative"/>
    <property type="match status" value="1"/>
</dbReference>
<dbReference type="PROSITE" id="PS51903">
    <property type="entry name" value="CLP_R"/>
    <property type="match status" value="1"/>
</dbReference>
<dbReference type="NCBIfam" id="TIGR03346">
    <property type="entry name" value="chaperone_ClpB"/>
    <property type="match status" value="1"/>
</dbReference>
<dbReference type="InterPro" id="IPR028299">
    <property type="entry name" value="ClpA/B_CS2"/>
</dbReference>
<dbReference type="AlphaFoldDB" id="A0A3A1WFY2"/>
<dbReference type="GO" id="GO:0005524">
    <property type="term" value="F:ATP binding"/>
    <property type="evidence" value="ECO:0007669"/>
    <property type="project" value="UniProtKB-UniRule"/>
</dbReference>
<evidence type="ECO:0000256" key="13">
    <source>
        <dbReference type="RuleBase" id="RU362034"/>
    </source>
</evidence>
<dbReference type="GO" id="GO:0005737">
    <property type="term" value="C:cytoplasm"/>
    <property type="evidence" value="ECO:0007669"/>
    <property type="project" value="UniProtKB-SubCell"/>
</dbReference>
<comment type="similarity">
    <text evidence="2 12">Belongs to the ClpA/ClpB family.</text>
</comment>
<dbReference type="SMART" id="SM01086">
    <property type="entry name" value="ClpB_D2-small"/>
    <property type="match status" value="1"/>
</dbReference>
<dbReference type="InterPro" id="IPR050130">
    <property type="entry name" value="ClpA_ClpB"/>
</dbReference>
<dbReference type="InterPro" id="IPR003593">
    <property type="entry name" value="AAA+_ATPase"/>
</dbReference>
<dbReference type="InterPro" id="IPR001270">
    <property type="entry name" value="ClpA/B"/>
</dbReference>
<evidence type="ECO:0000256" key="3">
    <source>
        <dbReference type="ARBA" id="ARBA00017574"/>
    </source>
</evidence>
<accession>A0A3A1WFY2</accession>
<evidence type="ECO:0000256" key="10">
    <source>
        <dbReference type="ARBA" id="ARBA00026057"/>
    </source>
</evidence>
<dbReference type="InterPro" id="IPR027417">
    <property type="entry name" value="P-loop_NTPase"/>
</dbReference>
<dbReference type="PROSITE" id="PS00870">
    <property type="entry name" value="CLPAB_1"/>
    <property type="match status" value="1"/>
</dbReference>
<dbReference type="Gene3D" id="3.40.50.300">
    <property type="entry name" value="P-loop containing nucleotide triphosphate hydrolases"/>
    <property type="match status" value="3"/>
</dbReference>
<evidence type="ECO:0000256" key="11">
    <source>
        <dbReference type="PROSITE-ProRule" id="PRU01251"/>
    </source>
</evidence>
<evidence type="ECO:0000256" key="1">
    <source>
        <dbReference type="ARBA" id="ARBA00004496"/>
    </source>
</evidence>
<gene>
    <name evidence="13 15" type="primary">clpB</name>
    <name evidence="15" type="ORF">D3218_19000</name>
</gene>
<comment type="caution">
    <text evidence="15">The sequence shown here is derived from an EMBL/GenBank/DDBJ whole genome shotgun (WGS) entry which is preliminary data.</text>
</comment>
<dbReference type="CDD" id="cd00009">
    <property type="entry name" value="AAA"/>
    <property type="match status" value="1"/>
</dbReference>
<sequence>MDLEKYTDRVRGFIQAAQTAAMARDHQQFVPEHLLKVLVDDGEGLASGLIERAGGRPKDVRLGVEAALEALPKVSGGSGQIYLAAPTAKVFATAEEIAKKAGDSYVTAERLLLALAMEKSARTSEILAKAGVTPQGLNAAIESLRKGRTADTASAEQGYDALKKYARDLTKDAREGKLDPVIGRDDEIRRTIQVLSRRTKNNPVLIGEPGVGKTAIAEGLALRLVNGDVPESLRDKQLMALDMGALIAGAKYRGEFEERLKAVLSEVTAADGGIILFIDEMHTLVGAGKADGAMDASNLLKPALARGELHCVGATTLDEYRKHVEKDPALARRFQPVFVSEPTVEDTISILRGLKEKYEQHHKVRISDSALVAAAQLSNRYITDRFLPDKAIDLVDEGAARLRMAVDSKPEALDEIDRRVVQLKIEREALKKEHDEGARSRLERLEADLANLEEESDRLTTSWQAEKSKLGLAADLKRRLDEARNDLAIAQRQGEFQRAGELAYGAIPQLERELAEAETADGKASMVEETVTADHVAQVVSRWTGIPVDRMMQGEREKLLSMEDALAKRVVGQGEAVQAVSRAVRRARAGLQDPNRPIGSFIFLGPTGVGKTELTKALARFLFDEETAMVRIDMSEFMEKHSVARLIGAPPGYVGYEEGGVLTEAVRRRPYQVILFDEIEKAHPDVFNVLLQVLDDGRLTDGQGRTVDFRNTLIVMTSNLGSEYLTALRDDQDVSEARTQVMDVVRSAFRPEFLNRVDEIILFHRLKRAEMGAIVDIQMARLERLLEERKIVLELEVNAREWLADKGYDPAYGARPLKRVIQREVQDPLAERILLGEVKDEDRVKIAAGTDRLRFHVVGSKADAAGDRVAA</sequence>
<evidence type="ECO:0000259" key="14">
    <source>
        <dbReference type="PROSITE" id="PS51903"/>
    </source>
</evidence>
<dbReference type="Proteomes" id="UP000265750">
    <property type="component" value="Unassembled WGS sequence"/>
</dbReference>
<dbReference type="Pfam" id="PF02861">
    <property type="entry name" value="Clp_N"/>
    <property type="match status" value="1"/>
</dbReference>
<dbReference type="Pfam" id="PF07724">
    <property type="entry name" value="AAA_2"/>
    <property type="match status" value="1"/>
</dbReference>
<evidence type="ECO:0000256" key="2">
    <source>
        <dbReference type="ARBA" id="ARBA00008675"/>
    </source>
</evidence>
<dbReference type="PANTHER" id="PTHR11638">
    <property type="entry name" value="ATP-DEPENDENT CLP PROTEASE"/>
    <property type="match status" value="1"/>
</dbReference>
<feature type="domain" description="Clp R" evidence="14">
    <location>
        <begin position="3"/>
        <end position="147"/>
    </location>
</feature>
<keyword evidence="5 12" id="KW-0547">Nucleotide-binding</keyword>
<dbReference type="InterPro" id="IPR003959">
    <property type="entry name" value="ATPase_AAA_core"/>
</dbReference>
<dbReference type="GO" id="GO:0016887">
    <property type="term" value="F:ATP hydrolysis activity"/>
    <property type="evidence" value="ECO:0007669"/>
    <property type="project" value="InterPro"/>
</dbReference>
<reference evidence="16" key="1">
    <citation type="submission" date="2018-09" db="EMBL/GenBank/DDBJ databases">
        <authorList>
            <person name="Tuo L."/>
        </authorList>
    </citation>
    <scope>NUCLEOTIDE SEQUENCE [LARGE SCALE GENOMIC DNA]</scope>
    <source>
        <strain evidence="16">M2BS4Y-1</strain>
    </source>
</reference>
<keyword evidence="16" id="KW-1185">Reference proteome</keyword>
<evidence type="ECO:0000256" key="12">
    <source>
        <dbReference type="RuleBase" id="RU004432"/>
    </source>
</evidence>
<keyword evidence="6 12" id="KW-0067">ATP-binding</keyword>
<dbReference type="InterPro" id="IPR041546">
    <property type="entry name" value="ClpA/ClpB_AAA_lid"/>
</dbReference>
<keyword evidence="13" id="KW-0963">Cytoplasm</keyword>
<keyword evidence="4 11" id="KW-0677">Repeat</keyword>
<evidence type="ECO:0000313" key="16">
    <source>
        <dbReference type="Proteomes" id="UP000265750"/>
    </source>
</evidence>
<comment type="subunit">
    <text evidence="13">Homohexamer; The oligomerization is ATP-dependent.</text>
</comment>
<keyword evidence="7 13" id="KW-0175">Coiled coil</keyword>
<dbReference type="Pfam" id="PF00004">
    <property type="entry name" value="AAA"/>
    <property type="match status" value="1"/>
</dbReference>
<dbReference type="EMBL" id="QYRN01000016">
    <property type="protein sequence ID" value="RIX97304.1"/>
    <property type="molecule type" value="Genomic_DNA"/>
</dbReference>
<dbReference type="InterPro" id="IPR036628">
    <property type="entry name" value="Clp_N_dom_sf"/>
</dbReference>
<evidence type="ECO:0000256" key="5">
    <source>
        <dbReference type="ARBA" id="ARBA00022741"/>
    </source>
</evidence>
<evidence type="ECO:0000313" key="15">
    <source>
        <dbReference type="EMBL" id="RIX97304.1"/>
    </source>
</evidence>
<dbReference type="Gene3D" id="1.10.1780.10">
    <property type="entry name" value="Clp, N-terminal domain"/>
    <property type="match status" value="1"/>
</dbReference>
<dbReference type="SUPFAM" id="SSF52540">
    <property type="entry name" value="P-loop containing nucleoside triphosphate hydrolases"/>
    <property type="match status" value="2"/>
</dbReference>
<dbReference type="InterPro" id="IPR019489">
    <property type="entry name" value="Clp_ATPase_C"/>
</dbReference>
<keyword evidence="8 12" id="KW-0143">Chaperone</keyword>
<organism evidence="15 16">
    <name type="scientific">Aureimonas flava</name>
    <dbReference type="NCBI Taxonomy" id="2320271"/>
    <lineage>
        <taxon>Bacteria</taxon>
        <taxon>Pseudomonadati</taxon>
        <taxon>Pseudomonadota</taxon>
        <taxon>Alphaproteobacteria</taxon>
        <taxon>Hyphomicrobiales</taxon>
        <taxon>Aurantimonadaceae</taxon>
        <taxon>Aureimonas</taxon>
    </lineage>
</organism>
<protein>
    <recommendedName>
        <fullName evidence="3 13">Chaperone protein ClpB</fullName>
    </recommendedName>
</protein>
<dbReference type="PRINTS" id="PR00300">
    <property type="entry name" value="CLPPROTEASEA"/>
</dbReference>
<dbReference type="GO" id="GO:0034605">
    <property type="term" value="P:cellular response to heat"/>
    <property type="evidence" value="ECO:0007669"/>
    <property type="project" value="TreeGrafter"/>
</dbReference>
<dbReference type="OrthoDB" id="9803641at2"/>
<dbReference type="FunFam" id="1.10.8.60:FF:000017">
    <property type="entry name" value="ATP-dependent chaperone ClpB"/>
    <property type="match status" value="1"/>
</dbReference>
<dbReference type="RefSeq" id="WP_119541658.1">
    <property type="nucleotide sequence ID" value="NZ_QYRN01000016.1"/>
</dbReference>
<evidence type="ECO:0000256" key="9">
    <source>
        <dbReference type="ARBA" id="ARBA00025613"/>
    </source>
</evidence>
<comment type="function">
    <text evidence="9">Part of a stress-induced multi-chaperone system, it is involved in the recovery of the cell from heat-induced damage, in cooperation with DnaK, DnaJ and GrpE. Acts before DnaK, in the processing of protein aggregates. Protein binding stimulates the ATPase activity; ATP hydrolysis unfolds the denatured protein aggregates, which probably helps expose new hydrophobic binding sites on the surface of ClpB-bound aggregates, contributing to the solubilization and refolding of denatured protein aggregates by DnaK.</text>
</comment>
<keyword evidence="13" id="KW-0346">Stress response</keyword>
<comment type="subcellular location">
    <subcellularLocation>
        <location evidence="1 13">Cytoplasm</location>
    </subcellularLocation>
</comment>
<dbReference type="Pfam" id="PF17871">
    <property type="entry name" value="AAA_lid_9"/>
    <property type="match status" value="1"/>
</dbReference>
<dbReference type="Gene3D" id="1.10.8.60">
    <property type="match status" value="1"/>
</dbReference>
<dbReference type="InterPro" id="IPR004176">
    <property type="entry name" value="Clp_R_N"/>
</dbReference>
<dbReference type="FunFam" id="3.40.50.300:FF:000025">
    <property type="entry name" value="ATP-dependent Clp protease subunit"/>
    <property type="match status" value="1"/>
</dbReference>
<dbReference type="PANTHER" id="PTHR11638:SF18">
    <property type="entry name" value="HEAT SHOCK PROTEIN 104"/>
    <property type="match status" value="1"/>
</dbReference>
<evidence type="ECO:0000256" key="6">
    <source>
        <dbReference type="ARBA" id="ARBA00022840"/>
    </source>
</evidence>
<dbReference type="SUPFAM" id="SSF81923">
    <property type="entry name" value="Double Clp-N motif"/>
    <property type="match status" value="1"/>
</dbReference>
<dbReference type="CDD" id="cd19499">
    <property type="entry name" value="RecA-like_ClpB_Hsp104-like"/>
    <property type="match status" value="1"/>
</dbReference>
<evidence type="ECO:0000256" key="8">
    <source>
        <dbReference type="ARBA" id="ARBA00023186"/>
    </source>
</evidence>